<dbReference type="FunFam" id="1.25.40.90:FF:000006">
    <property type="entry name" value="Clathrin interactor 1"/>
    <property type="match status" value="1"/>
</dbReference>
<feature type="compositionally biased region" description="Low complexity" evidence="1">
    <location>
        <begin position="176"/>
        <end position="204"/>
    </location>
</feature>
<feature type="region of interest" description="Disordered" evidence="1">
    <location>
        <begin position="143"/>
        <end position="232"/>
    </location>
</feature>
<dbReference type="GO" id="GO:0005768">
    <property type="term" value="C:endosome"/>
    <property type="evidence" value="ECO:0007669"/>
    <property type="project" value="TreeGrafter"/>
</dbReference>
<dbReference type="AlphaFoldDB" id="A0A9P6W960"/>
<dbReference type="SUPFAM" id="SSF48464">
    <property type="entry name" value="ENTH/VHS domain"/>
    <property type="match status" value="1"/>
</dbReference>
<dbReference type="SMART" id="SM00273">
    <property type="entry name" value="ENTH"/>
    <property type="match status" value="1"/>
</dbReference>
<dbReference type="PANTHER" id="PTHR12276:SF110">
    <property type="entry name" value="EPSIN-1-RELATED"/>
    <property type="match status" value="1"/>
</dbReference>
<feature type="compositionally biased region" description="Low complexity" evidence="1">
    <location>
        <begin position="148"/>
        <end position="160"/>
    </location>
</feature>
<dbReference type="PANTHER" id="PTHR12276">
    <property type="entry name" value="EPSIN/ENT-RELATED"/>
    <property type="match status" value="1"/>
</dbReference>
<accession>A0A9P6W960</accession>
<gene>
    <name evidence="3" type="ORF">C6P45_005196</name>
</gene>
<dbReference type="GO" id="GO:0030276">
    <property type="term" value="F:clathrin binding"/>
    <property type="evidence" value="ECO:0007669"/>
    <property type="project" value="TreeGrafter"/>
</dbReference>
<feature type="domain" description="ENTH" evidence="2">
    <location>
        <begin position="11"/>
        <end position="143"/>
    </location>
</feature>
<dbReference type="GO" id="GO:0005543">
    <property type="term" value="F:phospholipid binding"/>
    <property type="evidence" value="ECO:0007669"/>
    <property type="project" value="TreeGrafter"/>
</dbReference>
<dbReference type="Pfam" id="PF01417">
    <property type="entry name" value="ENTH"/>
    <property type="match status" value="1"/>
</dbReference>
<protein>
    <recommendedName>
        <fullName evidence="2">ENTH domain-containing protein</fullName>
    </recommendedName>
</protein>
<evidence type="ECO:0000256" key="1">
    <source>
        <dbReference type="SAM" id="MobiDB-lite"/>
    </source>
</evidence>
<dbReference type="Proteomes" id="UP000750334">
    <property type="component" value="Unassembled WGS sequence"/>
</dbReference>
<dbReference type="EMBL" id="PUHR01000085">
    <property type="protein sequence ID" value="KAG0667965.1"/>
    <property type="molecule type" value="Genomic_DNA"/>
</dbReference>
<dbReference type="PROSITE" id="PS50942">
    <property type="entry name" value="ENTH"/>
    <property type="match status" value="1"/>
</dbReference>
<dbReference type="CDD" id="cd16991">
    <property type="entry name" value="ENTH_Ent1_Ent2"/>
    <property type="match status" value="1"/>
</dbReference>
<dbReference type="GO" id="GO:0006897">
    <property type="term" value="P:endocytosis"/>
    <property type="evidence" value="ECO:0007669"/>
    <property type="project" value="TreeGrafter"/>
</dbReference>
<proteinExistence type="predicted"/>
<name>A0A9P6W960_MAUEX</name>
<sequence length="232" mass="27057">MSKQFVRSAKNAFKGYSSAQVLVRDATSNDMRSTNIGLMQEIAARTYDSVEFFEIMEMLDKRLNDKGKYWKHIVKSLTVLDYLVRFGSENCVLWCKENLYIIKTLKEFRYQDENGIDQGQIIRVKAKDLSDLLADDERLRDERRLNQSRNYNANNNNSRNRYNRSRGNSRARRDYNNSNDYNSSNDYNDYNDYNDSNDYNSGNNSRGGGGGEGTDDDLRKAIEESKKNCTRR</sequence>
<dbReference type="InterPro" id="IPR013809">
    <property type="entry name" value="ENTH"/>
</dbReference>
<dbReference type="OrthoDB" id="4033880at2759"/>
<evidence type="ECO:0000313" key="3">
    <source>
        <dbReference type="EMBL" id="KAG0667965.1"/>
    </source>
</evidence>
<keyword evidence="4" id="KW-1185">Reference proteome</keyword>
<dbReference type="Gene3D" id="1.25.40.90">
    <property type="match status" value="1"/>
</dbReference>
<feature type="compositionally biased region" description="Basic residues" evidence="1">
    <location>
        <begin position="161"/>
        <end position="170"/>
    </location>
</feature>
<dbReference type="GO" id="GO:0030125">
    <property type="term" value="C:clathrin vesicle coat"/>
    <property type="evidence" value="ECO:0007669"/>
    <property type="project" value="TreeGrafter"/>
</dbReference>
<dbReference type="GO" id="GO:0007015">
    <property type="term" value="P:actin filament organization"/>
    <property type="evidence" value="ECO:0007669"/>
    <property type="project" value="TreeGrafter"/>
</dbReference>
<reference evidence="3 4" key="1">
    <citation type="submission" date="2020-11" db="EMBL/GenBank/DDBJ databases">
        <title>Kefir isolates.</title>
        <authorList>
            <person name="Marcisauskas S."/>
            <person name="Kim Y."/>
            <person name="Blasche S."/>
        </authorList>
    </citation>
    <scope>NUCLEOTIDE SEQUENCE [LARGE SCALE GENOMIC DNA]</scope>
    <source>
        <strain evidence="3 4">OG2</strain>
    </source>
</reference>
<feature type="compositionally biased region" description="Basic and acidic residues" evidence="1">
    <location>
        <begin position="216"/>
        <end position="232"/>
    </location>
</feature>
<comment type="caution">
    <text evidence="3">The sequence shown here is derived from an EMBL/GenBank/DDBJ whole genome shotgun (WGS) entry which is preliminary data.</text>
</comment>
<evidence type="ECO:0000259" key="2">
    <source>
        <dbReference type="PROSITE" id="PS50942"/>
    </source>
</evidence>
<organism evidence="3 4">
    <name type="scientific">Maudiozyma exigua</name>
    <name type="common">Yeast</name>
    <name type="synonym">Kazachstania exigua</name>
    <dbReference type="NCBI Taxonomy" id="34358"/>
    <lineage>
        <taxon>Eukaryota</taxon>
        <taxon>Fungi</taxon>
        <taxon>Dikarya</taxon>
        <taxon>Ascomycota</taxon>
        <taxon>Saccharomycotina</taxon>
        <taxon>Saccharomycetes</taxon>
        <taxon>Saccharomycetales</taxon>
        <taxon>Saccharomycetaceae</taxon>
        <taxon>Maudiozyma</taxon>
    </lineage>
</organism>
<dbReference type="GO" id="GO:0005886">
    <property type="term" value="C:plasma membrane"/>
    <property type="evidence" value="ECO:0007669"/>
    <property type="project" value="TreeGrafter"/>
</dbReference>
<evidence type="ECO:0000313" key="4">
    <source>
        <dbReference type="Proteomes" id="UP000750334"/>
    </source>
</evidence>
<dbReference type="InterPro" id="IPR008942">
    <property type="entry name" value="ENTH_VHS"/>
</dbReference>